<comment type="caution">
    <text evidence="3">The sequence shown here is derived from an EMBL/GenBank/DDBJ whole genome shotgun (WGS) entry which is preliminary data.</text>
</comment>
<feature type="chain" id="PRO_5028822862" description="Lysozyme-like domain-containing protein" evidence="2">
    <location>
        <begin position="21"/>
        <end position="683"/>
    </location>
</feature>
<reference evidence="3 4" key="1">
    <citation type="submission" date="2020-01" db="EMBL/GenBank/DDBJ databases">
        <authorList>
            <consortium name="DOE Joint Genome Institute"/>
            <person name="Haridas S."/>
            <person name="Albert R."/>
            <person name="Binder M."/>
            <person name="Bloem J."/>
            <person name="Labutti K."/>
            <person name="Salamov A."/>
            <person name="Andreopoulos B."/>
            <person name="Baker S.E."/>
            <person name="Barry K."/>
            <person name="Bills G."/>
            <person name="Bluhm B.H."/>
            <person name="Cannon C."/>
            <person name="Castanera R."/>
            <person name="Culley D.E."/>
            <person name="Daum C."/>
            <person name="Ezra D."/>
            <person name="Gonzalez J.B."/>
            <person name="Henrissat B."/>
            <person name="Kuo A."/>
            <person name="Liang C."/>
            <person name="Lipzen A."/>
            <person name="Lutzoni F."/>
            <person name="Magnuson J."/>
            <person name="Mondo S."/>
            <person name="Nolan M."/>
            <person name="Ohm R."/>
            <person name="Pangilinan J."/>
            <person name="Park H.-J.H."/>
            <person name="Ramirez L."/>
            <person name="Alfaro M."/>
            <person name="Sun H."/>
            <person name="Tritt A."/>
            <person name="Yoshinaga Y."/>
            <person name="Zwiers L.-H.L."/>
            <person name="Turgeon B.G."/>
            <person name="Goodwin S.B."/>
            <person name="Spatafora J.W."/>
            <person name="Crous P.W."/>
            <person name="Grigoriev I.V."/>
        </authorList>
    </citation>
    <scope>NUCLEOTIDE SEQUENCE [LARGE SCALE GENOMIC DNA]</scope>
    <source>
        <strain evidence="3 4">CBS 611.86</strain>
    </source>
</reference>
<dbReference type="Proteomes" id="UP000481861">
    <property type="component" value="Unassembled WGS sequence"/>
</dbReference>
<feature type="signal peptide" evidence="2">
    <location>
        <begin position="1"/>
        <end position="20"/>
    </location>
</feature>
<feature type="compositionally biased region" description="Low complexity" evidence="1">
    <location>
        <begin position="269"/>
        <end position="304"/>
    </location>
</feature>
<gene>
    <name evidence="3" type="ORF">BDV95DRAFT_605788</name>
</gene>
<proteinExistence type="predicted"/>
<name>A0A7C8IFY6_9PLEO</name>
<feature type="compositionally biased region" description="Basic and acidic residues" evidence="1">
    <location>
        <begin position="232"/>
        <end position="247"/>
    </location>
</feature>
<accession>A0A7C8IFY6</accession>
<dbReference type="OrthoDB" id="73875at2759"/>
<sequence>MLFSIPLLVLSSFVLPGALASDAEIAANWRSTGMCAYYWKKVGKNNQLTDTCIEYCKNNGGHGYSECDLMSWKGVDLDTFDPSVKKQDEEGDIYVPAPCKCENKAVEAITKTILEVVVEGLKKLDNILCAIMLETFQFVVDAAITFVAPEARLAASVGRFVEGAKTFAENTLPANDYFDKFIGDVCGVPDWNVDIWDALTGAPDVFGVSIGCKKKNKSDCKEQPSRPAPSNKPEEKPKPSESKKDESSAAPSATPTPTPSPSDTPTPTPSSDAAPSTTPSPSSADPSATSSDSSASSSSTSDECGASATASAAACEASTPCDIKNPDEGGEDVDVSAELIRRNGYRSHRAFQLEKREPKKGNPCKSNDAYKTFLLQSDDYPSNGQLDVDVKAYGWEKQDNLCEYGWQSGAKRLPFPPTGTNKYDSEHVMEWQTVTDFFAKLQAKGATNYGHPEPSQGNKSVDFCTYWVESWSLEPGQGFSIANGPALDPWKHIAAAYPSNNNWKDEMIALQRNINAPAKANLFTDSIPMVWTETTMDKYVKTNRNKVLERLRASVGARKYLIEPKVKDIFKAQKTRMGTALDEIDKALESHPREKVDLVTGVKTTYLPWKKQNLLDEWNSYMDTKWDDAVKKSSKVLDNYIGKLDDAHCKNQAKKSTADKEFCERLKKVETQYKQATFFLRPW</sequence>
<evidence type="ECO:0000256" key="1">
    <source>
        <dbReference type="SAM" id="MobiDB-lite"/>
    </source>
</evidence>
<dbReference type="AlphaFoldDB" id="A0A7C8IFY6"/>
<evidence type="ECO:0000313" key="3">
    <source>
        <dbReference type="EMBL" id="KAF2873230.1"/>
    </source>
</evidence>
<evidence type="ECO:0000256" key="2">
    <source>
        <dbReference type="SAM" id="SignalP"/>
    </source>
</evidence>
<keyword evidence="2" id="KW-0732">Signal</keyword>
<evidence type="ECO:0000313" key="4">
    <source>
        <dbReference type="Proteomes" id="UP000481861"/>
    </source>
</evidence>
<evidence type="ECO:0008006" key="5">
    <source>
        <dbReference type="Google" id="ProtNLM"/>
    </source>
</evidence>
<feature type="compositionally biased region" description="Pro residues" evidence="1">
    <location>
        <begin position="254"/>
        <end position="268"/>
    </location>
</feature>
<dbReference type="EMBL" id="JAADJZ010000008">
    <property type="protein sequence ID" value="KAF2873230.1"/>
    <property type="molecule type" value="Genomic_DNA"/>
</dbReference>
<keyword evidence="4" id="KW-1185">Reference proteome</keyword>
<feature type="region of interest" description="Disordered" evidence="1">
    <location>
        <begin position="215"/>
        <end position="304"/>
    </location>
</feature>
<organism evidence="3 4">
    <name type="scientific">Massariosphaeria phaeospora</name>
    <dbReference type="NCBI Taxonomy" id="100035"/>
    <lineage>
        <taxon>Eukaryota</taxon>
        <taxon>Fungi</taxon>
        <taxon>Dikarya</taxon>
        <taxon>Ascomycota</taxon>
        <taxon>Pezizomycotina</taxon>
        <taxon>Dothideomycetes</taxon>
        <taxon>Pleosporomycetidae</taxon>
        <taxon>Pleosporales</taxon>
        <taxon>Pleosporales incertae sedis</taxon>
        <taxon>Massariosphaeria</taxon>
    </lineage>
</organism>
<protein>
    <recommendedName>
        <fullName evidence="5">Lysozyme-like domain-containing protein</fullName>
    </recommendedName>
</protein>